<dbReference type="Proteomes" id="UP000515129">
    <property type="component" value="Unplaced"/>
</dbReference>
<gene>
    <name evidence="13" type="primary">taar15</name>
</gene>
<evidence type="ECO:0000313" key="12">
    <source>
        <dbReference type="Proteomes" id="UP000515129"/>
    </source>
</evidence>
<feature type="transmembrane region" description="Helical" evidence="10">
    <location>
        <begin position="248"/>
        <end position="266"/>
    </location>
</feature>
<evidence type="ECO:0000256" key="5">
    <source>
        <dbReference type="ARBA" id="ARBA00023040"/>
    </source>
</evidence>
<keyword evidence="7 9" id="KW-0675">Receptor</keyword>
<evidence type="ECO:0000256" key="2">
    <source>
        <dbReference type="ARBA" id="ARBA00022475"/>
    </source>
</evidence>
<comment type="subcellular location">
    <subcellularLocation>
        <location evidence="1">Cell membrane</location>
        <topology evidence="1">Multi-pass membrane protein</topology>
    </subcellularLocation>
</comment>
<sequence>MEFLEHHCFPLRNTSCSLDFHLTYVNVFLFLYISAVSVLTVCGNLLVIISITIFRQLHTPTNILILSLALSDFLVGICVMPVESLRSINSCFYMGRSHCQIFHVIMSIIGSASLINIMLVAIDRYFAVCEPLMYMSKMTIRKTLMYISLGWTVSFCYNLVPMNLGNSNQTGTTVFCLRECAVAVSNAWGPVDLIVSFIAPCTVMVILYIRILSVALRQAKAISITSKKRASQKNPKSFRKSEVKATKTLSIIVFVYFMCWVPWYISMLNMKQFQKSSVILSALLCLFYTNSCINPFIYAISYPWFKKSVKLVLSLKILQTAANQMNLYPEDC</sequence>
<proteinExistence type="inferred from homology"/>
<dbReference type="InterPro" id="IPR000276">
    <property type="entry name" value="GPCR_Rhodpsn"/>
</dbReference>
<dbReference type="FunFam" id="1.20.1070.10:FF:000279">
    <property type="entry name" value="Trace amine-associated receptor 16f"/>
    <property type="match status" value="1"/>
</dbReference>
<dbReference type="KEGG" id="caua:113097339"/>
<dbReference type="PRINTS" id="PR00237">
    <property type="entry name" value="GPCRRHODOPSN"/>
</dbReference>
<evidence type="ECO:0000256" key="9">
    <source>
        <dbReference type="RuleBase" id="RU000688"/>
    </source>
</evidence>
<evidence type="ECO:0000256" key="4">
    <source>
        <dbReference type="ARBA" id="ARBA00022989"/>
    </source>
</evidence>
<evidence type="ECO:0000313" key="13">
    <source>
        <dbReference type="RefSeq" id="XP_026118375.1"/>
    </source>
</evidence>
<feature type="transmembrane region" description="Helical" evidence="10">
    <location>
        <begin position="143"/>
        <end position="160"/>
    </location>
</feature>
<dbReference type="PANTHER" id="PTHR24249:SF381">
    <property type="entry name" value="TRACE AMINE ASSOCIATED RECEPTOR 19P-RELATED"/>
    <property type="match status" value="1"/>
</dbReference>
<accession>A0A6P6PCT3</accession>
<dbReference type="Gene3D" id="1.20.1070.10">
    <property type="entry name" value="Rhodopsin 7-helix transmembrane proteins"/>
    <property type="match status" value="1"/>
</dbReference>
<keyword evidence="6 10" id="KW-0472">Membrane</keyword>
<dbReference type="SUPFAM" id="SSF81321">
    <property type="entry name" value="Family A G protein-coupled receptor-like"/>
    <property type="match status" value="1"/>
</dbReference>
<evidence type="ECO:0000256" key="8">
    <source>
        <dbReference type="ARBA" id="ARBA00023224"/>
    </source>
</evidence>
<dbReference type="GO" id="GO:0005886">
    <property type="term" value="C:plasma membrane"/>
    <property type="evidence" value="ECO:0007669"/>
    <property type="project" value="UniProtKB-SubCell"/>
</dbReference>
<dbReference type="AlphaFoldDB" id="A0A6P6PCT3"/>
<evidence type="ECO:0000256" key="3">
    <source>
        <dbReference type="ARBA" id="ARBA00022692"/>
    </source>
</evidence>
<dbReference type="PROSITE" id="PS00237">
    <property type="entry name" value="G_PROTEIN_RECEP_F1_1"/>
    <property type="match status" value="1"/>
</dbReference>
<dbReference type="OrthoDB" id="10042731at2759"/>
<name>A0A6P6PCT3_CARAU</name>
<dbReference type="PANTHER" id="PTHR24249">
    <property type="entry name" value="HISTAMINE RECEPTOR-RELATED G-PROTEIN COUPLED RECEPTOR"/>
    <property type="match status" value="1"/>
</dbReference>
<evidence type="ECO:0000256" key="6">
    <source>
        <dbReference type="ARBA" id="ARBA00023136"/>
    </source>
</evidence>
<keyword evidence="8 9" id="KW-0807">Transducer</keyword>
<evidence type="ECO:0000256" key="1">
    <source>
        <dbReference type="ARBA" id="ARBA00004651"/>
    </source>
</evidence>
<keyword evidence="12" id="KW-1185">Reference proteome</keyword>
<dbReference type="CDD" id="cd15055">
    <property type="entry name" value="7tmA_TAARs"/>
    <property type="match status" value="1"/>
</dbReference>
<dbReference type="GO" id="GO:0001594">
    <property type="term" value="F:trace-amine receptor activity"/>
    <property type="evidence" value="ECO:0007669"/>
    <property type="project" value="TreeGrafter"/>
</dbReference>
<dbReference type="CTD" id="100034377"/>
<reference evidence="13" key="1">
    <citation type="submission" date="2025-08" db="UniProtKB">
        <authorList>
            <consortium name="RefSeq"/>
        </authorList>
    </citation>
    <scope>IDENTIFICATION</scope>
    <source>
        <strain evidence="13">Wakin</strain>
        <tissue evidence="13">Muscle</tissue>
    </source>
</reference>
<keyword evidence="4 10" id="KW-1133">Transmembrane helix</keyword>
<keyword evidence="5 9" id="KW-0297">G-protein coupled receptor</keyword>
<evidence type="ECO:0000259" key="11">
    <source>
        <dbReference type="PROSITE" id="PS50262"/>
    </source>
</evidence>
<feature type="transmembrane region" description="Helical" evidence="10">
    <location>
        <begin position="27"/>
        <end position="51"/>
    </location>
</feature>
<comment type="similarity">
    <text evidence="9">Belongs to the G-protein coupled receptor 1 family.</text>
</comment>
<feature type="transmembrane region" description="Helical" evidence="10">
    <location>
        <begin position="63"/>
        <end position="82"/>
    </location>
</feature>
<dbReference type="RefSeq" id="XP_026118375.1">
    <property type="nucleotide sequence ID" value="XM_026262590.1"/>
</dbReference>
<dbReference type="PROSITE" id="PS50262">
    <property type="entry name" value="G_PROTEIN_RECEP_F1_2"/>
    <property type="match status" value="1"/>
</dbReference>
<keyword evidence="2" id="KW-1003">Cell membrane</keyword>
<feature type="transmembrane region" description="Helical" evidence="10">
    <location>
        <begin position="278"/>
        <end position="300"/>
    </location>
</feature>
<dbReference type="Pfam" id="PF00001">
    <property type="entry name" value="7tm_1"/>
    <property type="match status" value="1"/>
</dbReference>
<keyword evidence="3 9" id="KW-0812">Transmembrane</keyword>
<feature type="domain" description="G-protein coupled receptors family 1 profile" evidence="11">
    <location>
        <begin position="43"/>
        <end position="298"/>
    </location>
</feature>
<feature type="transmembrane region" description="Helical" evidence="10">
    <location>
        <begin position="193"/>
        <end position="216"/>
    </location>
</feature>
<evidence type="ECO:0000256" key="7">
    <source>
        <dbReference type="ARBA" id="ARBA00023170"/>
    </source>
</evidence>
<protein>
    <submittedName>
        <fullName evidence="13">Trace amine associated receptor 15</fullName>
    </submittedName>
</protein>
<feature type="transmembrane region" description="Helical" evidence="10">
    <location>
        <begin position="102"/>
        <end position="122"/>
    </location>
</feature>
<dbReference type="InterPro" id="IPR017452">
    <property type="entry name" value="GPCR_Rhodpsn_7TM"/>
</dbReference>
<evidence type="ECO:0000256" key="10">
    <source>
        <dbReference type="SAM" id="Phobius"/>
    </source>
</evidence>
<organism evidence="12 13">
    <name type="scientific">Carassius auratus</name>
    <name type="common">Goldfish</name>
    <dbReference type="NCBI Taxonomy" id="7957"/>
    <lineage>
        <taxon>Eukaryota</taxon>
        <taxon>Metazoa</taxon>
        <taxon>Chordata</taxon>
        <taxon>Craniata</taxon>
        <taxon>Vertebrata</taxon>
        <taxon>Euteleostomi</taxon>
        <taxon>Actinopterygii</taxon>
        <taxon>Neopterygii</taxon>
        <taxon>Teleostei</taxon>
        <taxon>Ostariophysi</taxon>
        <taxon>Cypriniformes</taxon>
        <taxon>Cyprinidae</taxon>
        <taxon>Cyprininae</taxon>
        <taxon>Carassius</taxon>
    </lineage>
</organism>
<dbReference type="InterPro" id="IPR050569">
    <property type="entry name" value="TAAR"/>
</dbReference>